<dbReference type="InterPro" id="IPR036291">
    <property type="entry name" value="NAD(P)-bd_dom_sf"/>
</dbReference>
<dbReference type="Gene3D" id="3.90.180.10">
    <property type="entry name" value="Medium-chain alcohol dehydrogenases, catalytic domain"/>
    <property type="match status" value="1"/>
</dbReference>
<evidence type="ECO:0000256" key="4">
    <source>
        <dbReference type="ARBA" id="ARBA00022833"/>
    </source>
</evidence>
<organism evidence="5 6">
    <name type="scientific">Geodermatophilus ruber</name>
    <dbReference type="NCBI Taxonomy" id="504800"/>
    <lineage>
        <taxon>Bacteria</taxon>
        <taxon>Bacillati</taxon>
        <taxon>Actinomycetota</taxon>
        <taxon>Actinomycetes</taxon>
        <taxon>Geodermatophilales</taxon>
        <taxon>Geodermatophilaceae</taxon>
        <taxon>Geodermatophilus</taxon>
    </lineage>
</organism>
<evidence type="ECO:0000313" key="5">
    <source>
        <dbReference type="EMBL" id="SFK99708.1"/>
    </source>
</evidence>
<keyword evidence="3" id="KW-0479">Metal-binding</keyword>
<dbReference type="STRING" id="504800.SAMN04488085_105181"/>
<comment type="cofactor">
    <cofactor evidence="1">
        <name>Zn(2+)</name>
        <dbReference type="ChEBI" id="CHEBI:29105"/>
    </cofactor>
</comment>
<dbReference type="PANTHER" id="PTHR42813">
    <property type="entry name" value="ZINC-TYPE ALCOHOL DEHYDROGENASE-LIKE"/>
    <property type="match status" value="1"/>
</dbReference>
<evidence type="ECO:0000256" key="2">
    <source>
        <dbReference type="ARBA" id="ARBA00008072"/>
    </source>
</evidence>
<gene>
    <name evidence="5" type="ORF">SAMN04488085_105181</name>
</gene>
<name>A0A1I4E1I1_9ACTN</name>
<dbReference type="PANTHER" id="PTHR42813:SF4">
    <property type="entry name" value="NADP-DEPENDENT ISOPROPANOL DEHYDROGENASE"/>
    <property type="match status" value="1"/>
</dbReference>
<sequence>MKALVYYGPGKRSLQTVAVVDPVESWRAAARELSTAVALVRPGGHVANVGVHGKPTTLHLEDLWIRDVTITTGLVDTASTPMLLRLLRAGRLDAGRIVTHRFGFDEVPQAYDVFDDPVTSGALKVAVLR</sequence>
<keyword evidence="6" id="KW-1185">Reference proteome</keyword>
<dbReference type="SUPFAM" id="SSF51735">
    <property type="entry name" value="NAD(P)-binding Rossmann-fold domains"/>
    <property type="match status" value="1"/>
</dbReference>
<dbReference type="AlphaFoldDB" id="A0A1I4E1I1"/>
<dbReference type="GO" id="GO:0046872">
    <property type="term" value="F:metal ion binding"/>
    <property type="evidence" value="ECO:0007669"/>
    <property type="project" value="UniProtKB-KW"/>
</dbReference>
<accession>A0A1I4E1I1</accession>
<dbReference type="Gene3D" id="3.40.50.720">
    <property type="entry name" value="NAD(P)-binding Rossmann-like Domain"/>
    <property type="match status" value="1"/>
</dbReference>
<dbReference type="RefSeq" id="WP_218146197.1">
    <property type="nucleotide sequence ID" value="NZ_FOSW01000005.1"/>
</dbReference>
<evidence type="ECO:0000256" key="3">
    <source>
        <dbReference type="ARBA" id="ARBA00022723"/>
    </source>
</evidence>
<proteinExistence type="inferred from homology"/>
<dbReference type="InParanoid" id="A0A1I4E1I1"/>
<evidence type="ECO:0000256" key="1">
    <source>
        <dbReference type="ARBA" id="ARBA00001947"/>
    </source>
</evidence>
<keyword evidence="4" id="KW-0862">Zinc</keyword>
<evidence type="ECO:0000313" key="6">
    <source>
        <dbReference type="Proteomes" id="UP000199152"/>
    </source>
</evidence>
<protein>
    <submittedName>
        <fullName evidence="5">Alcohol dehydrogenase</fullName>
    </submittedName>
</protein>
<dbReference type="EMBL" id="FOSW01000005">
    <property type="protein sequence ID" value="SFK99708.1"/>
    <property type="molecule type" value="Genomic_DNA"/>
</dbReference>
<comment type="similarity">
    <text evidence="2">Belongs to the zinc-containing alcohol dehydrogenase family.</text>
</comment>
<reference evidence="5 6" key="1">
    <citation type="submission" date="2016-10" db="EMBL/GenBank/DDBJ databases">
        <authorList>
            <person name="de Groot N.N."/>
        </authorList>
    </citation>
    <scope>NUCLEOTIDE SEQUENCE [LARGE SCALE GENOMIC DNA]</scope>
    <source>
        <strain evidence="5 6">DSM 45317</strain>
    </source>
</reference>
<dbReference type="Proteomes" id="UP000199152">
    <property type="component" value="Unassembled WGS sequence"/>
</dbReference>